<accession>A0ABR2HK03</accession>
<proteinExistence type="predicted"/>
<organism evidence="1 2">
    <name type="scientific">Tritrichomonas musculus</name>
    <dbReference type="NCBI Taxonomy" id="1915356"/>
    <lineage>
        <taxon>Eukaryota</taxon>
        <taxon>Metamonada</taxon>
        <taxon>Parabasalia</taxon>
        <taxon>Tritrichomonadida</taxon>
        <taxon>Tritrichomonadidae</taxon>
        <taxon>Tritrichomonas</taxon>
    </lineage>
</organism>
<protein>
    <submittedName>
        <fullName evidence="1">Uncharacterized protein</fullName>
    </submittedName>
</protein>
<name>A0ABR2HK03_9EUKA</name>
<evidence type="ECO:0000313" key="1">
    <source>
        <dbReference type="EMBL" id="KAK8848298.1"/>
    </source>
</evidence>
<reference evidence="1 2" key="1">
    <citation type="submission" date="2024-04" db="EMBL/GenBank/DDBJ databases">
        <title>Tritrichomonas musculus Genome.</title>
        <authorList>
            <person name="Alves-Ferreira E."/>
            <person name="Grigg M."/>
            <person name="Lorenzi H."/>
            <person name="Galac M."/>
        </authorList>
    </citation>
    <scope>NUCLEOTIDE SEQUENCE [LARGE SCALE GENOMIC DNA]</scope>
    <source>
        <strain evidence="1 2">EAF2021</strain>
    </source>
</reference>
<gene>
    <name evidence="1" type="ORF">M9Y10_019359</name>
</gene>
<dbReference type="Proteomes" id="UP001470230">
    <property type="component" value="Unassembled WGS sequence"/>
</dbReference>
<comment type="caution">
    <text evidence="1">The sequence shown here is derived from an EMBL/GenBank/DDBJ whole genome shotgun (WGS) entry which is preliminary data.</text>
</comment>
<keyword evidence="2" id="KW-1185">Reference proteome</keyword>
<evidence type="ECO:0000313" key="2">
    <source>
        <dbReference type="Proteomes" id="UP001470230"/>
    </source>
</evidence>
<sequence>MLQVYVTSGNNLVSGPRKEQLSVNASTYIRVTALGVNGRPTIIGYTPISSNKGPNPSFDSNRSHPFKIPFVAASSIRFDVILSKIKINVIANENNNLISTITIPGKPFDTSDPQKLILTPPIPDTVTSNAEDGSGKHKFVKILTGYDQTTDMGTLNVVILPELTPFDKIVTHKHSFERQKAKRLFIFMSTPDNFQQTDENHLDLEIIKFHQRGQYAQIQKYEPQHTMHSDLFNGTKIFDFTLDTAHSYFYSAAVESVGSNYTTRPVDVTVKYATFLPLDEKSEEDRFFILKEQTIHIDRADVYSTGIIFWNRYYSFNFIDRSNITVGQVVVENPNQNAVKTETASAPVSLTLSSDMKYRTQGGQTLSDFAKRIAPKIRRDYERPSYSMEARRILHPANSDQTILTIENVTNYWNDIFPSQVTCCISSYNQSKAKSIELRCYLFDDYYHNIELICGQGSGDTFEEPSSLSGWSSSFESSEISVDDSRLLDPPSVTFPKLNESLNLNNAFIRKSKSSISIKFPEIPPEVKYIFFTCLTSSDVNVNAQFKILDSVDGFNVASTEVVVFSGNNCRNLIVFYRKPSSEWEILELNDHQSLRKKEKMTKKIAKHIKESLAQVNPHKTKTVTLVQNRRKSLF</sequence>
<dbReference type="EMBL" id="JAPFFF010000027">
    <property type="protein sequence ID" value="KAK8848298.1"/>
    <property type="molecule type" value="Genomic_DNA"/>
</dbReference>